<keyword evidence="2" id="KW-1185">Reference proteome</keyword>
<evidence type="ECO:0000313" key="1">
    <source>
        <dbReference type="EMBL" id="RHZ46877.1"/>
    </source>
</evidence>
<gene>
    <name evidence="1" type="ORF">Glove_606g161</name>
</gene>
<sequence length="148" mass="16711">MWGVEKFLVILGKINKAFVNGEFEIARQEYTKGIEVSPEDPRLWSNRAQTFIKLLYPELAIVDATNALSLIEPKIISGIYDNADLVLFCKSGWRKAEALAKSDEHGSAAKNWRDYLKLLIGEQWQVLIGMLGNVNRIATLKNIAILCF</sequence>
<accession>A0A397G8G3</accession>
<comment type="caution">
    <text evidence="1">The sequence shown here is derived from an EMBL/GenBank/DDBJ whole genome shotgun (WGS) entry which is preliminary data.</text>
</comment>
<dbReference type="AlphaFoldDB" id="A0A397G8G3"/>
<evidence type="ECO:0000313" key="2">
    <source>
        <dbReference type="Proteomes" id="UP000266861"/>
    </source>
</evidence>
<protein>
    <submittedName>
        <fullName evidence="1">Uncharacterized protein</fullName>
    </submittedName>
</protein>
<proteinExistence type="predicted"/>
<dbReference type="SUPFAM" id="SSF48452">
    <property type="entry name" value="TPR-like"/>
    <property type="match status" value="1"/>
</dbReference>
<reference evidence="1 2" key="1">
    <citation type="submission" date="2018-08" db="EMBL/GenBank/DDBJ databases">
        <title>Genome and evolution of the arbuscular mycorrhizal fungus Diversispora epigaea (formerly Glomus versiforme) and its bacterial endosymbionts.</title>
        <authorList>
            <person name="Sun X."/>
            <person name="Fei Z."/>
            <person name="Harrison M."/>
        </authorList>
    </citation>
    <scope>NUCLEOTIDE SEQUENCE [LARGE SCALE GENOMIC DNA]</scope>
    <source>
        <strain evidence="1 2">IT104</strain>
    </source>
</reference>
<dbReference type="Proteomes" id="UP000266861">
    <property type="component" value="Unassembled WGS sequence"/>
</dbReference>
<dbReference type="InterPro" id="IPR011990">
    <property type="entry name" value="TPR-like_helical_dom_sf"/>
</dbReference>
<dbReference type="STRING" id="1348612.A0A397G8G3"/>
<organism evidence="1 2">
    <name type="scientific">Diversispora epigaea</name>
    <dbReference type="NCBI Taxonomy" id="1348612"/>
    <lineage>
        <taxon>Eukaryota</taxon>
        <taxon>Fungi</taxon>
        <taxon>Fungi incertae sedis</taxon>
        <taxon>Mucoromycota</taxon>
        <taxon>Glomeromycotina</taxon>
        <taxon>Glomeromycetes</taxon>
        <taxon>Diversisporales</taxon>
        <taxon>Diversisporaceae</taxon>
        <taxon>Diversispora</taxon>
    </lineage>
</organism>
<dbReference type="EMBL" id="PQFF01000504">
    <property type="protein sequence ID" value="RHZ46877.1"/>
    <property type="molecule type" value="Genomic_DNA"/>
</dbReference>
<name>A0A397G8G3_9GLOM</name>
<dbReference type="Gene3D" id="1.25.40.10">
    <property type="entry name" value="Tetratricopeptide repeat domain"/>
    <property type="match status" value="1"/>
</dbReference>
<dbReference type="OrthoDB" id="629492at2759"/>